<name>A0A951U4P6_9CYAN</name>
<feature type="domain" description="Histidine kinase" evidence="7">
    <location>
        <begin position="166"/>
        <end position="423"/>
    </location>
</feature>
<dbReference type="Gene3D" id="3.30.565.10">
    <property type="entry name" value="Histidine kinase-like ATPase, C-terminal domain"/>
    <property type="match status" value="1"/>
</dbReference>
<evidence type="ECO:0000256" key="5">
    <source>
        <dbReference type="ARBA" id="ARBA00023012"/>
    </source>
</evidence>
<dbReference type="SMART" id="SM00387">
    <property type="entry name" value="HATPase_c"/>
    <property type="match status" value="1"/>
</dbReference>
<keyword evidence="5" id="KW-0902">Two-component regulatory system</keyword>
<dbReference type="SMART" id="SM00388">
    <property type="entry name" value="HisKA"/>
    <property type="match status" value="1"/>
</dbReference>
<comment type="catalytic activity">
    <reaction evidence="1">
        <text>ATP + protein L-histidine = ADP + protein N-phospho-L-histidine.</text>
        <dbReference type="EC" id="2.7.13.3"/>
    </reaction>
</comment>
<keyword evidence="3 6" id="KW-0597">Phosphoprotein</keyword>
<dbReference type="SMART" id="SM00448">
    <property type="entry name" value="REC"/>
    <property type="match status" value="1"/>
</dbReference>
<dbReference type="PROSITE" id="PS50109">
    <property type="entry name" value="HIS_KIN"/>
    <property type="match status" value="1"/>
</dbReference>
<evidence type="ECO:0000313" key="10">
    <source>
        <dbReference type="Proteomes" id="UP000707356"/>
    </source>
</evidence>
<dbReference type="EC" id="2.7.13.3" evidence="2"/>
<dbReference type="Pfam" id="PF02518">
    <property type="entry name" value="HATPase_c"/>
    <property type="match status" value="1"/>
</dbReference>
<dbReference type="AlphaFoldDB" id="A0A951U4P6"/>
<dbReference type="SUPFAM" id="SSF47384">
    <property type="entry name" value="Homodimeric domain of signal transducing histidine kinase"/>
    <property type="match status" value="1"/>
</dbReference>
<dbReference type="InterPro" id="IPR003661">
    <property type="entry name" value="HisK_dim/P_dom"/>
</dbReference>
<reference evidence="9" key="2">
    <citation type="journal article" date="2022" name="Microbiol. Resour. Announc.">
        <title>Metagenome Sequencing to Explore Phylogenomics of Terrestrial Cyanobacteria.</title>
        <authorList>
            <person name="Ward R.D."/>
            <person name="Stajich J.E."/>
            <person name="Johansen J.R."/>
            <person name="Huntemann M."/>
            <person name="Clum A."/>
            <person name="Foster B."/>
            <person name="Foster B."/>
            <person name="Roux S."/>
            <person name="Palaniappan K."/>
            <person name="Varghese N."/>
            <person name="Mukherjee S."/>
            <person name="Reddy T.B.K."/>
            <person name="Daum C."/>
            <person name="Copeland A."/>
            <person name="Chen I.A."/>
            <person name="Ivanova N.N."/>
            <person name="Kyrpides N.C."/>
            <person name="Shapiro N."/>
            <person name="Eloe-Fadrosh E.A."/>
            <person name="Pietrasiak N."/>
        </authorList>
    </citation>
    <scope>NUCLEOTIDE SEQUENCE</scope>
    <source>
        <strain evidence="9">GSE-TBD4-15B</strain>
    </source>
</reference>
<evidence type="ECO:0000259" key="7">
    <source>
        <dbReference type="PROSITE" id="PS50109"/>
    </source>
</evidence>
<dbReference type="PANTHER" id="PTHR43065:SF50">
    <property type="entry name" value="HISTIDINE KINASE"/>
    <property type="match status" value="1"/>
</dbReference>
<evidence type="ECO:0000313" key="9">
    <source>
        <dbReference type="EMBL" id="MBW4465974.1"/>
    </source>
</evidence>
<dbReference type="InterPro" id="IPR003594">
    <property type="entry name" value="HATPase_dom"/>
</dbReference>
<feature type="domain" description="Response regulatory" evidence="8">
    <location>
        <begin position="8"/>
        <end position="124"/>
    </location>
</feature>
<proteinExistence type="predicted"/>
<dbReference type="SUPFAM" id="SSF55874">
    <property type="entry name" value="ATPase domain of HSP90 chaperone/DNA topoisomerase II/histidine kinase"/>
    <property type="match status" value="1"/>
</dbReference>
<accession>A0A951U4P6</accession>
<dbReference type="Gene3D" id="1.10.287.130">
    <property type="match status" value="1"/>
</dbReference>
<protein>
    <recommendedName>
        <fullName evidence="2">histidine kinase</fullName>
        <ecNumber evidence="2">2.7.13.3</ecNumber>
    </recommendedName>
</protein>
<evidence type="ECO:0000256" key="1">
    <source>
        <dbReference type="ARBA" id="ARBA00000085"/>
    </source>
</evidence>
<keyword evidence="4 9" id="KW-0808">Transferase</keyword>
<dbReference type="PRINTS" id="PR00344">
    <property type="entry name" value="BCTRLSENSOR"/>
</dbReference>
<dbReference type="InterPro" id="IPR036890">
    <property type="entry name" value="HATPase_C_sf"/>
</dbReference>
<dbReference type="InterPro" id="IPR005467">
    <property type="entry name" value="His_kinase_dom"/>
</dbReference>
<evidence type="ECO:0000256" key="4">
    <source>
        <dbReference type="ARBA" id="ARBA00022777"/>
    </source>
</evidence>
<reference evidence="9" key="1">
    <citation type="submission" date="2021-05" db="EMBL/GenBank/DDBJ databases">
        <authorList>
            <person name="Pietrasiak N."/>
            <person name="Ward R."/>
            <person name="Stajich J.E."/>
            <person name="Kurbessoian T."/>
        </authorList>
    </citation>
    <scope>NUCLEOTIDE SEQUENCE</scope>
    <source>
        <strain evidence="9">GSE-TBD4-15B</strain>
    </source>
</reference>
<dbReference type="Gene3D" id="3.40.50.2300">
    <property type="match status" value="1"/>
</dbReference>
<dbReference type="CDD" id="cd00082">
    <property type="entry name" value="HisKA"/>
    <property type="match status" value="1"/>
</dbReference>
<evidence type="ECO:0000256" key="2">
    <source>
        <dbReference type="ARBA" id="ARBA00012438"/>
    </source>
</evidence>
<evidence type="ECO:0000256" key="3">
    <source>
        <dbReference type="ARBA" id="ARBA00022553"/>
    </source>
</evidence>
<sequence>MNTPERGLILIVDDTPTNIDIIREVLEEQGFDVAIAISGERALQQVAQEIPDLILLDVMMPGIDGFQTCQCLKSLPLIQNVPVIFMTALSDKDNKVKALELGAVDYVTKPFEAQEVLARVRTHLKLHRLTQTLAQEVNKKVSELQNIQMQLVQSEKMSALGNLVAGVAHEINNPIGFLNGSINNAKDYVKDLLDYVALYQQHHPNPAAPVQDKAEAIDLDYLQKDLSKLLDSMQGATDRIIGISTSLRTFSRADTEYKVSGNLHDGINSTILILKYRLKANKHRPEINVIQDYGDIPAIDCYPGQLNQVFMNILANSIDMFDEMTQSQSFDQLQAHPQQITIRTTADANQVQIQIADNGKGMTEEVRARIFDHLFTTKGAGKGTGLGLAIARQIAVEKHGGSLEVQSKLGRGTMFCIRLPIAG</sequence>
<dbReference type="InterPro" id="IPR011006">
    <property type="entry name" value="CheY-like_superfamily"/>
</dbReference>
<organism evidence="9 10">
    <name type="scientific">Pegethrix bostrychoides GSE-TBD4-15B</name>
    <dbReference type="NCBI Taxonomy" id="2839662"/>
    <lineage>
        <taxon>Bacteria</taxon>
        <taxon>Bacillati</taxon>
        <taxon>Cyanobacteriota</taxon>
        <taxon>Cyanophyceae</taxon>
        <taxon>Oculatellales</taxon>
        <taxon>Oculatellaceae</taxon>
        <taxon>Pegethrix</taxon>
    </lineage>
</organism>
<evidence type="ECO:0000256" key="6">
    <source>
        <dbReference type="PROSITE-ProRule" id="PRU00169"/>
    </source>
</evidence>
<comment type="caution">
    <text evidence="9">The sequence shown here is derived from an EMBL/GenBank/DDBJ whole genome shotgun (WGS) entry which is preliminary data.</text>
</comment>
<gene>
    <name evidence="9" type="ORF">KME07_11120</name>
</gene>
<evidence type="ECO:0000259" key="8">
    <source>
        <dbReference type="PROSITE" id="PS50110"/>
    </source>
</evidence>
<keyword evidence="4 9" id="KW-0418">Kinase</keyword>
<dbReference type="Proteomes" id="UP000707356">
    <property type="component" value="Unassembled WGS sequence"/>
</dbReference>
<dbReference type="Pfam" id="PF00072">
    <property type="entry name" value="Response_reg"/>
    <property type="match status" value="1"/>
</dbReference>
<feature type="modified residue" description="4-aspartylphosphate" evidence="6">
    <location>
        <position position="57"/>
    </location>
</feature>
<dbReference type="InterPro" id="IPR001789">
    <property type="entry name" value="Sig_transdc_resp-reg_receiver"/>
</dbReference>
<dbReference type="SUPFAM" id="SSF52172">
    <property type="entry name" value="CheY-like"/>
    <property type="match status" value="1"/>
</dbReference>
<dbReference type="PROSITE" id="PS50110">
    <property type="entry name" value="RESPONSE_REGULATORY"/>
    <property type="match status" value="1"/>
</dbReference>
<dbReference type="InterPro" id="IPR004358">
    <property type="entry name" value="Sig_transdc_His_kin-like_C"/>
</dbReference>
<dbReference type="EMBL" id="JAHHHV010000065">
    <property type="protein sequence ID" value="MBW4465974.1"/>
    <property type="molecule type" value="Genomic_DNA"/>
</dbReference>
<dbReference type="CDD" id="cd19920">
    <property type="entry name" value="REC_PA4781-like"/>
    <property type="match status" value="1"/>
</dbReference>
<dbReference type="PANTHER" id="PTHR43065">
    <property type="entry name" value="SENSOR HISTIDINE KINASE"/>
    <property type="match status" value="1"/>
</dbReference>
<dbReference type="InterPro" id="IPR036097">
    <property type="entry name" value="HisK_dim/P_sf"/>
</dbReference>
<dbReference type="GO" id="GO:0000155">
    <property type="term" value="F:phosphorelay sensor kinase activity"/>
    <property type="evidence" value="ECO:0007669"/>
    <property type="project" value="InterPro"/>
</dbReference>